<gene>
    <name evidence="10" type="ORF">WJX72_005012</name>
</gene>
<evidence type="ECO:0000256" key="3">
    <source>
        <dbReference type="ARBA" id="ARBA00022741"/>
    </source>
</evidence>
<dbReference type="InterPro" id="IPR017441">
    <property type="entry name" value="Protein_kinase_ATP_BS"/>
</dbReference>
<dbReference type="GO" id="GO:0004674">
    <property type="term" value="F:protein serine/threonine kinase activity"/>
    <property type="evidence" value="ECO:0007669"/>
    <property type="project" value="UniProtKB-KW"/>
</dbReference>
<dbReference type="Proteomes" id="UP001489004">
    <property type="component" value="Unassembled WGS sequence"/>
</dbReference>
<evidence type="ECO:0000313" key="10">
    <source>
        <dbReference type="EMBL" id="KAK9810110.1"/>
    </source>
</evidence>
<dbReference type="Gene3D" id="1.10.510.10">
    <property type="entry name" value="Transferase(Phosphotransferase) domain 1"/>
    <property type="match status" value="1"/>
</dbReference>
<keyword evidence="1 7" id="KW-0723">Serine/threonine-protein kinase</keyword>
<dbReference type="InterPro" id="IPR000719">
    <property type="entry name" value="Prot_kinase_dom"/>
</dbReference>
<evidence type="ECO:0000256" key="5">
    <source>
        <dbReference type="ARBA" id="ARBA00022840"/>
    </source>
</evidence>
<dbReference type="Pfam" id="PF07714">
    <property type="entry name" value="PK_Tyr_Ser-Thr"/>
    <property type="match status" value="1"/>
</dbReference>
<evidence type="ECO:0000256" key="8">
    <source>
        <dbReference type="SAM" id="MobiDB-lite"/>
    </source>
</evidence>
<dbReference type="PANTHER" id="PTHR44329:SF214">
    <property type="entry name" value="PROTEIN KINASE DOMAIN-CONTAINING PROTEIN"/>
    <property type="match status" value="1"/>
</dbReference>
<dbReference type="PROSITE" id="PS00107">
    <property type="entry name" value="PROTEIN_KINASE_ATP"/>
    <property type="match status" value="1"/>
</dbReference>
<dbReference type="AlphaFoldDB" id="A0AAW1PNU7"/>
<dbReference type="InterPro" id="IPR051681">
    <property type="entry name" value="Ser/Thr_Kinases-Pseudokinases"/>
</dbReference>
<feature type="region of interest" description="Disordered" evidence="8">
    <location>
        <begin position="151"/>
        <end position="174"/>
    </location>
</feature>
<protein>
    <recommendedName>
        <fullName evidence="9">Protein kinase domain-containing protein</fullName>
    </recommendedName>
</protein>
<accession>A0AAW1PNU7</accession>
<evidence type="ECO:0000256" key="6">
    <source>
        <dbReference type="PROSITE-ProRule" id="PRU10141"/>
    </source>
</evidence>
<dbReference type="Gene3D" id="3.30.200.20">
    <property type="entry name" value="Phosphorylase Kinase, domain 1"/>
    <property type="match status" value="1"/>
</dbReference>
<organism evidence="10 11">
    <name type="scientific">[Myrmecia] bisecta</name>
    <dbReference type="NCBI Taxonomy" id="41462"/>
    <lineage>
        <taxon>Eukaryota</taxon>
        <taxon>Viridiplantae</taxon>
        <taxon>Chlorophyta</taxon>
        <taxon>core chlorophytes</taxon>
        <taxon>Trebouxiophyceae</taxon>
        <taxon>Trebouxiales</taxon>
        <taxon>Trebouxiaceae</taxon>
        <taxon>Myrmecia</taxon>
    </lineage>
</organism>
<keyword evidence="3 6" id="KW-0547">Nucleotide-binding</keyword>
<keyword evidence="4" id="KW-0418">Kinase</keyword>
<dbReference type="PRINTS" id="PR00109">
    <property type="entry name" value="TYRKINASE"/>
</dbReference>
<dbReference type="EMBL" id="JALJOR010000010">
    <property type="protein sequence ID" value="KAK9810110.1"/>
    <property type="molecule type" value="Genomic_DNA"/>
</dbReference>
<keyword evidence="5 6" id="KW-0067">ATP-binding</keyword>
<feature type="domain" description="Protein kinase" evidence="9">
    <location>
        <begin position="115"/>
        <end position="436"/>
    </location>
</feature>
<dbReference type="SMART" id="SM00220">
    <property type="entry name" value="S_TKc"/>
    <property type="match status" value="1"/>
</dbReference>
<evidence type="ECO:0000256" key="2">
    <source>
        <dbReference type="ARBA" id="ARBA00022679"/>
    </source>
</evidence>
<feature type="binding site" evidence="6">
    <location>
        <position position="142"/>
    </location>
    <ligand>
        <name>ATP</name>
        <dbReference type="ChEBI" id="CHEBI:30616"/>
    </ligand>
</feature>
<evidence type="ECO:0000313" key="11">
    <source>
        <dbReference type="Proteomes" id="UP001489004"/>
    </source>
</evidence>
<evidence type="ECO:0000256" key="4">
    <source>
        <dbReference type="ARBA" id="ARBA00022777"/>
    </source>
</evidence>
<sequence>MPHMDVRLWDCEEIAELLSRVNVSEDTHVPSTKLVVDAQQFYSHRSTDTFFEDCHTSSGASLDFASQAQSGPWRSTDSSASHQLEFPLSPAKCLDTSGSTGSNSFDHLAGRLEAVELEDMIGRGAFGTVYRATWRGQPAAVKVIEHDEGFMPDSPQSDVLNSWTAPSSSAATPGASTSALLEAAMSSAVSHPSIVQTYDYQVLEPTPSGAHNGQQQKGRTHWETRIVMEYCDAGSLEEVIAEARFHLADGQAGGVDMEALCCTLLEIASALEYLHKMHIMHRDLKPKNVLLKSCAEDSRGFIAKISDFGLSRMLPEASPVGSMASTPDFTGTVTHMAPELLSEGRGSRAADVYSFGILMWEVLTGRTPYHHMSKVQIMVGVVSEDMRPAFPPACPPWYRDLASSCWVAEPKCRPNFAEICHAIRVQLARMEQEQHE</sequence>
<dbReference type="PROSITE" id="PS00108">
    <property type="entry name" value="PROTEIN_KINASE_ST"/>
    <property type="match status" value="1"/>
</dbReference>
<feature type="compositionally biased region" description="Polar residues" evidence="8">
    <location>
        <begin position="154"/>
        <end position="163"/>
    </location>
</feature>
<evidence type="ECO:0000259" key="9">
    <source>
        <dbReference type="PROSITE" id="PS50011"/>
    </source>
</evidence>
<dbReference type="InterPro" id="IPR001245">
    <property type="entry name" value="Ser-Thr/Tyr_kinase_cat_dom"/>
</dbReference>
<dbReference type="PANTHER" id="PTHR44329">
    <property type="entry name" value="SERINE/THREONINE-PROTEIN KINASE TNNI3K-RELATED"/>
    <property type="match status" value="1"/>
</dbReference>
<dbReference type="InterPro" id="IPR011009">
    <property type="entry name" value="Kinase-like_dom_sf"/>
</dbReference>
<evidence type="ECO:0000256" key="7">
    <source>
        <dbReference type="RuleBase" id="RU000304"/>
    </source>
</evidence>
<keyword evidence="2" id="KW-0808">Transferase</keyword>
<comment type="similarity">
    <text evidence="7">Belongs to the protein kinase superfamily.</text>
</comment>
<reference evidence="10 11" key="1">
    <citation type="journal article" date="2024" name="Nat. Commun.">
        <title>Phylogenomics reveals the evolutionary origins of lichenization in chlorophyte algae.</title>
        <authorList>
            <person name="Puginier C."/>
            <person name="Libourel C."/>
            <person name="Otte J."/>
            <person name="Skaloud P."/>
            <person name="Haon M."/>
            <person name="Grisel S."/>
            <person name="Petersen M."/>
            <person name="Berrin J.G."/>
            <person name="Delaux P.M."/>
            <person name="Dal Grande F."/>
            <person name="Keller J."/>
        </authorList>
    </citation>
    <scope>NUCLEOTIDE SEQUENCE [LARGE SCALE GENOMIC DNA]</scope>
    <source>
        <strain evidence="10 11">SAG 2043</strain>
    </source>
</reference>
<dbReference type="InterPro" id="IPR008271">
    <property type="entry name" value="Ser/Thr_kinase_AS"/>
</dbReference>
<feature type="compositionally biased region" description="Low complexity" evidence="8">
    <location>
        <begin position="164"/>
        <end position="174"/>
    </location>
</feature>
<dbReference type="SUPFAM" id="SSF56112">
    <property type="entry name" value="Protein kinase-like (PK-like)"/>
    <property type="match status" value="1"/>
</dbReference>
<evidence type="ECO:0000256" key="1">
    <source>
        <dbReference type="ARBA" id="ARBA00022527"/>
    </source>
</evidence>
<name>A0AAW1PNU7_9CHLO</name>
<comment type="caution">
    <text evidence="10">The sequence shown here is derived from an EMBL/GenBank/DDBJ whole genome shotgun (WGS) entry which is preliminary data.</text>
</comment>
<dbReference type="PROSITE" id="PS50011">
    <property type="entry name" value="PROTEIN_KINASE_DOM"/>
    <property type="match status" value="1"/>
</dbReference>
<keyword evidence="11" id="KW-1185">Reference proteome</keyword>
<proteinExistence type="inferred from homology"/>
<dbReference type="GO" id="GO:0005524">
    <property type="term" value="F:ATP binding"/>
    <property type="evidence" value="ECO:0007669"/>
    <property type="project" value="UniProtKB-UniRule"/>
</dbReference>